<gene>
    <name evidence="1" type="ORF">ALNOE001_20680</name>
</gene>
<comment type="caution">
    <text evidence="1">The sequence shown here is derived from an EMBL/GenBank/DDBJ whole genome shotgun (WGS) entry which is preliminary data.</text>
</comment>
<reference evidence="1 2" key="1">
    <citation type="submission" date="2018-06" db="EMBL/GenBank/DDBJ databases">
        <title>Genomic insight into two independent archaeal endosymbiosis events.</title>
        <authorList>
            <person name="Lind A.E."/>
            <person name="Lewis W.H."/>
            <person name="Spang A."/>
            <person name="Guy L."/>
            <person name="Embley M.T."/>
            <person name="Ettema T.J.G."/>
        </authorList>
    </citation>
    <scope>NUCLEOTIDE SEQUENCE [LARGE SCALE GENOMIC DNA]</scope>
    <source>
        <strain evidence="1">NOE</strain>
    </source>
</reference>
<dbReference type="AlphaFoldDB" id="A0A366M9C9"/>
<keyword evidence="2" id="KW-1185">Reference proteome</keyword>
<name>A0A366M9C9_9EURY</name>
<dbReference type="SUPFAM" id="SSF51126">
    <property type="entry name" value="Pectin lyase-like"/>
    <property type="match status" value="1"/>
</dbReference>
<dbReference type="Proteomes" id="UP000253099">
    <property type="component" value="Unassembled WGS sequence"/>
</dbReference>
<dbReference type="EMBL" id="NIZT01000070">
    <property type="protein sequence ID" value="RBQ22330.1"/>
    <property type="molecule type" value="Genomic_DNA"/>
</dbReference>
<protein>
    <submittedName>
        <fullName evidence="1">Uncharacterized protein</fullName>
    </submittedName>
</protein>
<evidence type="ECO:0000313" key="1">
    <source>
        <dbReference type="EMBL" id="RBQ22330.1"/>
    </source>
</evidence>
<accession>A0A366M9C9</accession>
<dbReference type="InterPro" id="IPR011050">
    <property type="entry name" value="Pectin_lyase_fold/virulence"/>
</dbReference>
<organism evidence="1 2">
    <name type="scientific">Candidatus Methanobinarius endosymbioticus</name>
    <dbReference type="NCBI Taxonomy" id="2006182"/>
    <lineage>
        <taxon>Archaea</taxon>
        <taxon>Methanobacteriati</taxon>
        <taxon>Methanobacteriota</taxon>
        <taxon>Methanomada group</taxon>
        <taxon>Methanobacteria</taxon>
        <taxon>Methanobacteriales</taxon>
        <taxon>Methanobacteriaceae</taxon>
        <taxon>Candidatus Methanobinarius</taxon>
    </lineage>
</organism>
<evidence type="ECO:0000313" key="2">
    <source>
        <dbReference type="Proteomes" id="UP000253099"/>
    </source>
</evidence>
<sequence>MKFIRKKSSDFDAFLIIPIILLSISSIDAANLNVNNNTSSGLNKTISDAVNKDVIHLDPRRYIGFNNTNLTISKNLTIIGNGPNESVIIDGESYQLDI</sequence>
<proteinExistence type="predicted"/>